<dbReference type="GO" id="GO:0034755">
    <property type="term" value="P:iron ion transmembrane transport"/>
    <property type="evidence" value="ECO:0007669"/>
    <property type="project" value="TreeGrafter"/>
</dbReference>
<dbReference type="GO" id="GO:0005886">
    <property type="term" value="C:plasma membrane"/>
    <property type="evidence" value="ECO:0007669"/>
    <property type="project" value="UniProtKB-SubCell"/>
</dbReference>
<keyword evidence="7" id="KW-0406">Ion transport</keyword>
<evidence type="ECO:0000313" key="10">
    <source>
        <dbReference type="Proteomes" id="UP000032515"/>
    </source>
</evidence>
<feature type="transmembrane region" description="Helical" evidence="7">
    <location>
        <begin position="280"/>
        <end position="303"/>
    </location>
</feature>
<dbReference type="AlphaFoldDB" id="A0A0D7F8D8"/>
<feature type="transmembrane region" description="Helical" evidence="7">
    <location>
        <begin position="370"/>
        <end position="388"/>
    </location>
</feature>
<dbReference type="PANTHER" id="PTHR11706:SF33">
    <property type="entry name" value="NATURAL RESISTANCE-ASSOCIATED MACROPHAGE PROTEIN 2"/>
    <property type="match status" value="1"/>
</dbReference>
<evidence type="ECO:0000256" key="7">
    <source>
        <dbReference type="HAMAP-Rule" id="MF_00221"/>
    </source>
</evidence>
<keyword evidence="6 7" id="KW-0472">Membrane</keyword>
<feature type="transmembrane region" description="Helical" evidence="7">
    <location>
        <begin position="158"/>
        <end position="179"/>
    </location>
</feature>
<protein>
    <recommendedName>
        <fullName evidence="7">Divalent metal cation transporter MntH</fullName>
    </recommendedName>
</protein>
<feature type="transmembrane region" description="Helical" evidence="7">
    <location>
        <begin position="231"/>
        <end position="251"/>
    </location>
</feature>
<keyword evidence="5 7" id="KW-1133">Transmembrane helix</keyword>
<evidence type="ECO:0000256" key="1">
    <source>
        <dbReference type="ARBA" id="ARBA00004141"/>
    </source>
</evidence>
<dbReference type="Pfam" id="PF01566">
    <property type="entry name" value="Nramp"/>
    <property type="match status" value="1"/>
</dbReference>
<sequence>MDAKTRTLDPESPPQPAERPPGGWRSDRGVPSLADMFGSVPTVRNGSFWRKLVAFLGPGYLIAVGYMDPGNWATSLAGGSKFGYALLTVALLSNIMAIVLQSLCTRLGVGAGRDLAQACRDAYPRWTSWPLWISAEIAITATDLAEVIGTAIGLNLLFGIPLEIGVIITAADVFLILALQAFGFRWIEAFVVALLGVIAACFAVQIAMADPNWGAVLRGFAPTTQIVTNPAMLYLALGIIGATVMPHNLYLHSGLVQTRGYGDSIPEKREAIKFANIDSAIALCLALVINASILILAAATFHVAGKTDVAELDQAHAFLAPLLGSALAPTLFGIALLACGLNSTITATLAGQIVMEGFINIKVAPWLRRMITRMIAIVPAVGVTIWAGEKATGQLLILSQVVLSLQLPFAIVPLVMFTASRDKMGVFVAPRWVTAAAAVIAVIIIALNAKLVHDYFIG</sequence>
<comment type="subcellular location">
    <subcellularLocation>
        <location evidence="7">Cell membrane</location>
        <topology evidence="7">Multi-pass membrane protein</topology>
    </subcellularLocation>
    <subcellularLocation>
        <location evidence="1">Membrane</location>
        <topology evidence="1">Multi-pass membrane protein</topology>
    </subcellularLocation>
</comment>
<dbReference type="PATRIC" id="fig|1076.23.peg.3132"/>
<evidence type="ECO:0000256" key="4">
    <source>
        <dbReference type="ARBA" id="ARBA00022847"/>
    </source>
</evidence>
<feature type="transmembrane region" description="Helical" evidence="7">
    <location>
        <begin position="394"/>
        <end position="417"/>
    </location>
</feature>
<dbReference type="InterPro" id="IPR001046">
    <property type="entry name" value="NRAMP_fam"/>
</dbReference>
<feature type="transmembrane region" description="Helical" evidence="7">
    <location>
        <begin position="429"/>
        <end position="449"/>
    </location>
</feature>
<feature type="transmembrane region" description="Helical" evidence="7">
    <location>
        <begin position="186"/>
        <end position="208"/>
    </location>
</feature>
<feature type="transmembrane region" description="Helical" evidence="7">
    <location>
        <begin position="129"/>
        <end position="152"/>
    </location>
</feature>
<feature type="transmembrane region" description="Helical" evidence="7">
    <location>
        <begin position="48"/>
        <end position="67"/>
    </location>
</feature>
<keyword evidence="3 7" id="KW-0812">Transmembrane</keyword>
<keyword evidence="2 7" id="KW-0813">Transport</keyword>
<dbReference type="GO" id="GO:0046872">
    <property type="term" value="F:metal ion binding"/>
    <property type="evidence" value="ECO:0007669"/>
    <property type="project" value="UniProtKB-UniRule"/>
</dbReference>
<dbReference type="STRING" id="1421013.GCA_000504425_01123"/>
<reference evidence="9 10" key="1">
    <citation type="submission" date="2014-11" db="EMBL/GenBank/DDBJ databases">
        <title>Genomics and ecophysiology of heterotrophic nitrogen fixing bacteria isolated from estuarine surface water.</title>
        <authorList>
            <person name="Bentzon-Tilia M."/>
            <person name="Severin I."/>
            <person name="Hansen L.H."/>
            <person name="Riemann L."/>
        </authorList>
    </citation>
    <scope>NUCLEOTIDE SEQUENCE [LARGE SCALE GENOMIC DNA]</scope>
    <source>
        <strain evidence="9 10">BAL398</strain>
    </source>
</reference>
<dbReference type="RefSeq" id="WP_044404738.1">
    <property type="nucleotide sequence ID" value="NZ_JXXE01000027.1"/>
</dbReference>
<organism evidence="9 10">
    <name type="scientific">Rhodopseudomonas palustris</name>
    <dbReference type="NCBI Taxonomy" id="1076"/>
    <lineage>
        <taxon>Bacteria</taxon>
        <taxon>Pseudomonadati</taxon>
        <taxon>Pseudomonadota</taxon>
        <taxon>Alphaproteobacteria</taxon>
        <taxon>Hyphomicrobiales</taxon>
        <taxon>Nitrobacteraceae</taxon>
        <taxon>Rhodopseudomonas</taxon>
    </lineage>
</organism>
<comment type="caution">
    <text evidence="9">The sequence shown here is derived from an EMBL/GenBank/DDBJ whole genome shotgun (WGS) entry which is preliminary data.</text>
</comment>
<evidence type="ECO:0000256" key="8">
    <source>
        <dbReference type="SAM" id="MobiDB-lite"/>
    </source>
</evidence>
<dbReference type="GO" id="GO:0015086">
    <property type="term" value="F:cadmium ion transmembrane transporter activity"/>
    <property type="evidence" value="ECO:0007669"/>
    <property type="project" value="TreeGrafter"/>
</dbReference>
<feature type="transmembrane region" description="Helical" evidence="7">
    <location>
        <begin position="323"/>
        <end position="349"/>
    </location>
</feature>
<comment type="function">
    <text evidence="7">H(+)-stimulated, divalent metal cation uptake system.</text>
</comment>
<dbReference type="NCBIfam" id="NF001923">
    <property type="entry name" value="PRK00701.1"/>
    <property type="match status" value="1"/>
</dbReference>
<feature type="region of interest" description="Disordered" evidence="8">
    <location>
        <begin position="1"/>
        <end position="25"/>
    </location>
</feature>
<evidence type="ECO:0000256" key="6">
    <source>
        <dbReference type="ARBA" id="ARBA00023136"/>
    </source>
</evidence>
<dbReference type="NCBIfam" id="NF037982">
    <property type="entry name" value="Nramp_1"/>
    <property type="match status" value="1"/>
</dbReference>
<dbReference type="PANTHER" id="PTHR11706">
    <property type="entry name" value="SOLUTE CARRIER PROTEIN FAMILY 11 MEMBER"/>
    <property type="match status" value="1"/>
</dbReference>
<dbReference type="NCBIfam" id="TIGR01197">
    <property type="entry name" value="nramp"/>
    <property type="match status" value="1"/>
</dbReference>
<proteinExistence type="inferred from homology"/>
<dbReference type="GO" id="GO:0015293">
    <property type="term" value="F:symporter activity"/>
    <property type="evidence" value="ECO:0007669"/>
    <property type="project" value="UniProtKB-UniRule"/>
</dbReference>
<evidence type="ECO:0000256" key="3">
    <source>
        <dbReference type="ARBA" id="ARBA00022692"/>
    </source>
</evidence>
<feature type="transmembrane region" description="Helical" evidence="7">
    <location>
        <begin position="82"/>
        <end position="109"/>
    </location>
</feature>
<evidence type="ECO:0000256" key="5">
    <source>
        <dbReference type="ARBA" id="ARBA00022989"/>
    </source>
</evidence>
<name>A0A0D7F8D8_RHOPL</name>
<dbReference type="HAMAP" id="MF_00221">
    <property type="entry name" value="NRAMP"/>
    <property type="match status" value="1"/>
</dbReference>
<dbReference type="PRINTS" id="PR00447">
    <property type="entry name" value="NATRESASSCMP"/>
</dbReference>
<keyword evidence="7" id="KW-1003">Cell membrane</keyword>
<keyword evidence="4 7" id="KW-0769">Symport</keyword>
<gene>
    <name evidence="7" type="primary">mntH</name>
    <name evidence="9" type="ORF">OO17_01435</name>
</gene>
<dbReference type="Proteomes" id="UP000032515">
    <property type="component" value="Unassembled WGS sequence"/>
</dbReference>
<evidence type="ECO:0000313" key="9">
    <source>
        <dbReference type="EMBL" id="KIZ47982.1"/>
    </source>
</evidence>
<dbReference type="EMBL" id="JXXE01000027">
    <property type="protein sequence ID" value="KIZ47982.1"/>
    <property type="molecule type" value="Genomic_DNA"/>
</dbReference>
<accession>A0A0D7F8D8</accession>
<comment type="similarity">
    <text evidence="7">Belongs to the NRAMP family.</text>
</comment>
<evidence type="ECO:0000256" key="2">
    <source>
        <dbReference type="ARBA" id="ARBA00022448"/>
    </source>
</evidence>
<dbReference type="OrthoDB" id="9787548at2"/>
<dbReference type="GO" id="GO:0005384">
    <property type="term" value="F:manganese ion transmembrane transporter activity"/>
    <property type="evidence" value="ECO:0007669"/>
    <property type="project" value="TreeGrafter"/>
</dbReference>